<evidence type="ECO:0000313" key="13">
    <source>
        <dbReference type="Proteomes" id="UP000594220"/>
    </source>
</evidence>
<dbReference type="PROSITE" id="PS50262">
    <property type="entry name" value="G_PROTEIN_RECEP_F1_2"/>
    <property type="match status" value="1"/>
</dbReference>
<evidence type="ECO:0000259" key="11">
    <source>
        <dbReference type="PROSITE" id="PS50262"/>
    </source>
</evidence>
<protein>
    <recommendedName>
        <fullName evidence="10">Olfactory receptor</fullName>
    </recommendedName>
</protein>
<feature type="transmembrane region" description="Helical" evidence="10">
    <location>
        <begin position="60"/>
        <end position="82"/>
    </location>
</feature>
<dbReference type="InterPro" id="IPR000725">
    <property type="entry name" value="Olfact_rcpt"/>
</dbReference>
<dbReference type="CDD" id="cd15225">
    <property type="entry name" value="7tmA_OR10A-like"/>
    <property type="match status" value="1"/>
</dbReference>
<feature type="transmembrane region" description="Helical" evidence="10">
    <location>
        <begin position="133"/>
        <end position="158"/>
    </location>
</feature>
<evidence type="ECO:0000256" key="5">
    <source>
        <dbReference type="ARBA" id="ARBA00022725"/>
    </source>
</evidence>
<keyword evidence="13" id="KW-1185">Reference proteome</keyword>
<dbReference type="Ensembl" id="ENSCPRT00005021551.1">
    <property type="protein sequence ID" value="ENSCPRP00005018415.1"/>
    <property type="gene ID" value="ENSCPRG00005012847.1"/>
</dbReference>
<evidence type="ECO:0000256" key="6">
    <source>
        <dbReference type="ARBA" id="ARBA00022989"/>
    </source>
</evidence>
<dbReference type="Pfam" id="PF13853">
    <property type="entry name" value="7tm_4"/>
    <property type="match status" value="1"/>
</dbReference>
<organism evidence="12 13">
    <name type="scientific">Crocodylus porosus</name>
    <name type="common">Saltwater crocodile</name>
    <name type="synonym">Estuarine crocodile</name>
    <dbReference type="NCBI Taxonomy" id="8502"/>
    <lineage>
        <taxon>Eukaryota</taxon>
        <taxon>Metazoa</taxon>
        <taxon>Chordata</taxon>
        <taxon>Craniata</taxon>
        <taxon>Vertebrata</taxon>
        <taxon>Euteleostomi</taxon>
        <taxon>Archelosauria</taxon>
        <taxon>Archosauria</taxon>
        <taxon>Crocodylia</taxon>
        <taxon>Longirostres</taxon>
        <taxon>Crocodylidae</taxon>
        <taxon>Crocodylus</taxon>
    </lineage>
</organism>
<dbReference type="PRINTS" id="PR00245">
    <property type="entry name" value="OLFACTORYR"/>
</dbReference>
<keyword evidence="9" id="KW-0675">Receptor</keyword>
<keyword evidence="6 10" id="KW-1133">Transmembrane helix</keyword>
<evidence type="ECO:0000256" key="3">
    <source>
        <dbReference type="ARBA" id="ARBA00022606"/>
    </source>
</evidence>
<feature type="transmembrane region" description="Helical" evidence="10">
    <location>
        <begin position="198"/>
        <end position="227"/>
    </location>
</feature>
<keyword evidence="9" id="KW-0297">G-protein coupled receptor</keyword>
<reference evidence="12" key="2">
    <citation type="submission" date="2025-09" db="UniProtKB">
        <authorList>
            <consortium name="Ensembl"/>
        </authorList>
    </citation>
    <scope>IDENTIFICATION</scope>
</reference>
<sequence>MENENHTGLTQFYFHPLSPRREMQLLIFMAFLLMYVVSLCGNSAITLIVCTDHSLHTPMYFFLANLAALEVFYSSSIAPLTLANLLSGRKATISLVGCGTQMFFFIFLGGAECVLLAVMALDRYVAICNPLRYTLIMSWKVCVCLAAGSLGLGSLFALQFTTLLFHQSFCDTSEINHFYCDVMPVLRLVCGNTKSLEAIIFAATSITLTVPFLMICISYFFIVAAILQIHSAAGRHRATSTCSSHLTIVLLQYGCAIFTYCHTSSTYSPEQGQVVSVVYTFVTPLVNPLIYSMRNKELKDAFSRVLGRKFSLKSSLLSKIVFCHTY</sequence>
<dbReference type="GeneTree" id="ENSGT01140000282524"/>
<dbReference type="Proteomes" id="UP000594220">
    <property type="component" value="Unplaced"/>
</dbReference>
<dbReference type="GO" id="GO:0004984">
    <property type="term" value="F:olfactory receptor activity"/>
    <property type="evidence" value="ECO:0007669"/>
    <property type="project" value="InterPro"/>
</dbReference>
<keyword evidence="8 9" id="KW-0807">Transducer</keyword>
<evidence type="ECO:0000313" key="12">
    <source>
        <dbReference type="Ensembl" id="ENSCPRP00005018415.1"/>
    </source>
</evidence>
<evidence type="ECO:0000256" key="7">
    <source>
        <dbReference type="ARBA" id="ARBA00023136"/>
    </source>
</evidence>
<feature type="transmembrane region" description="Helical" evidence="10">
    <location>
        <begin position="25"/>
        <end position="48"/>
    </location>
</feature>
<dbReference type="GO" id="GO:0004930">
    <property type="term" value="F:G protein-coupled receptor activity"/>
    <property type="evidence" value="ECO:0007669"/>
    <property type="project" value="UniProtKB-KW"/>
</dbReference>
<dbReference type="SUPFAM" id="SSF81321">
    <property type="entry name" value="Family A G protein-coupled receptor-like"/>
    <property type="match status" value="1"/>
</dbReference>
<dbReference type="FunFam" id="1.20.1070.10:FF:000001">
    <property type="entry name" value="Olfactory receptor"/>
    <property type="match status" value="1"/>
</dbReference>
<evidence type="ECO:0000256" key="2">
    <source>
        <dbReference type="ARBA" id="ARBA00022475"/>
    </source>
</evidence>
<keyword evidence="3 10" id="KW-0716">Sensory transduction</keyword>
<dbReference type="InterPro" id="IPR017452">
    <property type="entry name" value="GPCR_Rhodpsn_7TM"/>
</dbReference>
<evidence type="ECO:0000256" key="9">
    <source>
        <dbReference type="RuleBase" id="RU000688"/>
    </source>
</evidence>
<dbReference type="GO" id="GO:0005886">
    <property type="term" value="C:plasma membrane"/>
    <property type="evidence" value="ECO:0007669"/>
    <property type="project" value="UniProtKB-SubCell"/>
</dbReference>
<comment type="similarity">
    <text evidence="9">Belongs to the G-protein coupled receptor 1 family.</text>
</comment>
<dbReference type="AlphaFoldDB" id="A0A7M4F4I4"/>
<feature type="transmembrane region" description="Helical" evidence="10">
    <location>
        <begin position="102"/>
        <end position="121"/>
    </location>
</feature>
<keyword evidence="5 10" id="KW-0552">Olfaction</keyword>
<evidence type="ECO:0000256" key="1">
    <source>
        <dbReference type="ARBA" id="ARBA00004651"/>
    </source>
</evidence>
<proteinExistence type="inferred from homology"/>
<evidence type="ECO:0000256" key="4">
    <source>
        <dbReference type="ARBA" id="ARBA00022692"/>
    </source>
</evidence>
<keyword evidence="7 10" id="KW-0472">Membrane</keyword>
<name>A0A7M4F4I4_CROPO</name>
<reference evidence="12" key="1">
    <citation type="submission" date="2025-08" db="UniProtKB">
        <authorList>
            <consortium name="Ensembl"/>
        </authorList>
    </citation>
    <scope>IDENTIFICATION</scope>
</reference>
<keyword evidence="4 9" id="KW-0812">Transmembrane</keyword>
<dbReference type="PANTHER" id="PTHR26453">
    <property type="entry name" value="OLFACTORY RECEPTOR"/>
    <property type="match status" value="1"/>
</dbReference>
<dbReference type="PRINTS" id="PR00237">
    <property type="entry name" value="GPCRRHODOPSN"/>
</dbReference>
<evidence type="ECO:0000256" key="8">
    <source>
        <dbReference type="ARBA" id="ARBA00023224"/>
    </source>
</evidence>
<accession>A0A7M4F4I4</accession>
<comment type="subcellular location">
    <subcellularLocation>
        <location evidence="1 10">Cell membrane</location>
        <topology evidence="1 10">Multi-pass membrane protein</topology>
    </subcellularLocation>
</comment>
<dbReference type="OMA" id="KIVFCHT"/>
<dbReference type="PROSITE" id="PS00237">
    <property type="entry name" value="G_PROTEIN_RECEP_F1_1"/>
    <property type="match status" value="1"/>
</dbReference>
<dbReference type="InterPro" id="IPR000276">
    <property type="entry name" value="GPCR_Rhodpsn"/>
</dbReference>
<feature type="domain" description="G-protein coupled receptors family 1 profile" evidence="11">
    <location>
        <begin position="41"/>
        <end position="291"/>
    </location>
</feature>
<evidence type="ECO:0000256" key="10">
    <source>
        <dbReference type="RuleBase" id="RU363047"/>
    </source>
</evidence>
<keyword evidence="2 10" id="KW-1003">Cell membrane</keyword>
<dbReference type="Gene3D" id="1.20.1070.10">
    <property type="entry name" value="Rhodopsin 7-helix transmembrane proteins"/>
    <property type="match status" value="1"/>
</dbReference>